<accession>A0ABV8SWF4</accession>
<name>A0ABV8SWF4_9GAMM</name>
<dbReference type="Proteomes" id="UP001595904">
    <property type="component" value="Unassembled WGS sequence"/>
</dbReference>
<feature type="signal peptide" evidence="1">
    <location>
        <begin position="1"/>
        <end position="26"/>
    </location>
</feature>
<evidence type="ECO:0008006" key="4">
    <source>
        <dbReference type="Google" id="ProtNLM"/>
    </source>
</evidence>
<protein>
    <recommendedName>
        <fullName evidence="4">Outer membrane protein beta-barrel domain-containing protein</fullName>
    </recommendedName>
</protein>
<comment type="caution">
    <text evidence="2">The sequence shown here is derived from an EMBL/GenBank/DDBJ whole genome shotgun (WGS) entry which is preliminary data.</text>
</comment>
<reference evidence="3" key="1">
    <citation type="journal article" date="2019" name="Int. J. Syst. Evol. Microbiol.">
        <title>The Global Catalogue of Microorganisms (GCM) 10K type strain sequencing project: providing services to taxonomists for standard genome sequencing and annotation.</title>
        <authorList>
            <consortium name="The Broad Institute Genomics Platform"/>
            <consortium name="The Broad Institute Genome Sequencing Center for Infectious Disease"/>
            <person name="Wu L."/>
            <person name="Ma J."/>
        </authorList>
    </citation>
    <scope>NUCLEOTIDE SEQUENCE [LARGE SCALE GENOMIC DNA]</scope>
    <source>
        <strain evidence="3">CGMCC 1.10759</strain>
    </source>
</reference>
<sequence length="190" mass="20398">MLRRLPARSAALCSLLMLGCLSQAHAADYTGFGFVFEGDLEYGGDDIATLSFVDGSSQDIKAGQGVSLALGGHYRAGDSPFSVRGTIGYKYVTTKASNADISIGRTVFELVGNYLISDSWWVGAGITHQTGIKFDGDGWTPDIDFDDATGPTIEVGWRWFALSYTNLKYKGEFQGDIDASSFGLTAVSKF</sequence>
<gene>
    <name evidence="2" type="ORF">ACFPN2_16945</name>
</gene>
<feature type="chain" id="PRO_5046006105" description="Outer membrane protein beta-barrel domain-containing protein" evidence="1">
    <location>
        <begin position="27"/>
        <end position="190"/>
    </location>
</feature>
<evidence type="ECO:0000313" key="3">
    <source>
        <dbReference type="Proteomes" id="UP001595904"/>
    </source>
</evidence>
<keyword evidence="3" id="KW-1185">Reference proteome</keyword>
<evidence type="ECO:0000256" key="1">
    <source>
        <dbReference type="SAM" id="SignalP"/>
    </source>
</evidence>
<dbReference type="PROSITE" id="PS51257">
    <property type="entry name" value="PROKAR_LIPOPROTEIN"/>
    <property type="match status" value="1"/>
</dbReference>
<evidence type="ECO:0000313" key="2">
    <source>
        <dbReference type="EMBL" id="MFC4310784.1"/>
    </source>
</evidence>
<dbReference type="EMBL" id="JBHSDU010000003">
    <property type="protein sequence ID" value="MFC4310784.1"/>
    <property type="molecule type" value="Genomic_DNA"/>
</dbReference>
<dbReference type="RefSeq" id="WP_380598568.1">
    <property type="nucleotide sequence ID" value="NZ_JBHSDU010000003.1"/>
</dbReference>
<proteinExistence type="predicted"/>
<organism evidence="2 3">
    <name type="scientific">Steroidobacter flavus</name>
    <dbReference type="NCBI Taxonomy" id="1842136"/>
    <lineage>
        <taxon>Bacteria</taxon>
        <taxon>Pseudomonadati</taxon>
        <taxon>Pseudomonadota</taxon>
        <taxon>Gammaproteobacteria</taxon>
        <taxon>Steroidobacterales</taxon>
        <taxon>Steroidobacteraceae</taxon>
        <taxon>Steroidobacter</taxon>
    </lineage>
</organism>
<keyword evidence="1" id="KW-0732">Signal</keyword>